<keyword evidence="1" id="KW-0597">Phosphoprotein</keyword>
<dbReference type="InterPro" id="IPR011006">
    <property type="entry name" value="CheY-like_superfamily"/>
</dbReference>
<dbReference type="Proteomes" id="UP000219621">
    <property type="component" value="Unassembled WGS sequence"/>
</dbReference>
<dbReference type="Gene3D" id="3.40.50.2300">
    <property type="match status" value="1"/>
</dbReference>
<dbReference type="InterPro" id="IPR052893">
    <property type="entry name" value="TCS_response_regulator"/>
</dbReference>
<organism evidence="3 4">
    <name type="scientific">Caenispirillum bisanense</name>
    <dbReference type="NCBI Taxonomy" id="414052"/>
    <lineage>
        <taxon>Bacteria</taxon>
        <taxon>Pseudomonadati</taxon>
        <taxon>Pseudomonadota</taxon>
        <taxon>Alphaproteobacteria</taxon>
        <taxon>Rhodospirillales</taxon>
        <taxon>Novispirillaceae</taxon>
        <taxon>Caenispirillum</taxon>
    </lineage>
</organism>
<evidence type="ECO:0000313" key="4">
    <source>
        <dbReference type="Proteomes" id="UP000219621"/>
    </source>
</evidence>
<protein>
    <submittedName>
        <fullName evidence="3">CheY chemotaxis protein or a CheY-like REC (Receiver) domain</fullName>
    </submittedName>
</protein>
<dbReference type="GO" id="GO:0000160">
    <property type="term" value="P:phosphorelay signal transduction system"/>
    <property type="evidence" value="ECO:0007669"/>
    <property type="project" value="InterPro"/>
</dbReference>
<dbReference type="CDD" id="cd17557">
    <property type="entry name" value="REC_Rcp-like"/>
    <property type="match status" value="1"/>
</dbReference>
<proteinExistence type="predicted"/>
<dbReference type="PANTHER" id="PTHR44520">
    <property type="entry name" value="RESPONSE REGULATOR RCP1-RELATED"/>
    <property type="match status" value="1"/>
</dbReference>
<feature type="domain" description="Response regulatory" evidence="2">
    <location>
        <begin position="17"/>
        <end position="136"/>
    </location>
</feature>
<accession>A0A286GB20</accession>
<dbReference type="PROSITE" id="PS50110">
    <property type="entry name" value="RESPONSE_REGULATORY"/>
    <property type="match status" value="1"/>
</dbReference>
<feature type="modified residue" description="4-aspartylphosphate" evidence="1">
    <location>
        <position position="69"/>
    </location>
</feature>
<dbReference type="SUPFAM" id="SSF52172">
    <property type="entry name" value="CheY-like"/>
    <property type="match status" value="1"/>
</dbReference>
<dbReference type="PANTHER" id="PTHR44520:SF2">
    <property type="entry name" value="RESPONSE REGULATOR RCP1"/>
    <property type="match status" value="1"/>
</dbReference>
<dbReference type="InterPro" id="IPR001789">
    <property type="entry name" value="Sig_transdc_resp-reg_receiver"/>
</dbReference>
<dbReference type="SMART" id="SM00448">
    <property type="entry name" value="REC"/>
    <property type="match status" value="1"/>
</dbReference>
<evidence type="ECO:0000256" key="1">
    <source>
        <dbReference type="PROSITE-ProRule" id="PRU00169"/>
    </source>
</evidence>
<dbReference type="OrthoDB" id="9793549at2"/>
<evidence type="ECO:0000259" key="2">
    <source>
        <dbReference type="PROSITE" id="PS50110"/>
    </source>
</evidence>
<dbReference type="RefSeq" id="WP_097278188.1">
    <property type="nucleotide sequence ID" value="NZ_OCNJ01000002.1"/>
</dbReference>
<dbReference type="AlphaFoldDB" id="A0A286GB20"/>
<evidence type="ECO:0000313" key="3">
    <source>
        <dbReference type="EMBL" id="SOD92456.1"/>
    </source>
</evidence>
<keyword evidence="4" id="KW-1185">Reference proteome</keyword>
<dbReference type="Pfam" id="PF00072">
    <property type="entry name" value="Response_reg"/>
    <property type="match status" value="1"/>
</dbReference>
<reference evidence="3 4" key="1">
    <citation type="submission" date="2017-09" db="EMBL/GenBank/DDBJ databases">
        <authorList>
            <person name="Ehlers B."/>
            <person name="Leendertz F.H."/>
        </authorList>
    </citation>
    <scope>NUCLEOTIDE SEQUENCE [LARGE SCALE GENOMIC DNA]</scope>
    <source>
        <strain evidence="3 4">USBA 140</strain>
    </source>
</reference>
<gene>
    <name evidence="3" type="ORF">SAMN05421508_102444</name>
</gene>
<name>A0A286GB20_9PROT</name>
<sequence>MIGLQFTPGAALPESPVLLLAEDNRDDAELIREALAELGTSVTLHRAADGREALDMLQAGLRPDLVLLDLNMPRLGGRETLKAIKADPALRTIPVIILTTSDADQDIRASYHDHCSGYFVKPATIDELIDVLRQVSSFWFSPHARRLTTH</sequence>
<dbReference type="EMBL" id="OCNJ01000002">
    <property type="protein sequence ID" value="SOD92456.1"/>
    <property type="molecule type" value="Genomic_DNA"/>
</dbReference>